<evidence type="ECO:0000256" key="1">
    <source>
        <dbReference type="SAM" id="MobiDB-lite"/>
    </source>
</evidence>
<evidence type="ECO:0000259" key="2">
    <source>
        <dbReference type="Pfam" id="PF00723"/>
    </source>
</evidence>
<sequence>MSKPISDYAIVGDTHSCALIARDGSIDWLCWPRHDSPALFLKLLDDDKGGSCAIRCEGLTDTRRRYRPETNILETTFVTRTGRAVLTDAMPVNPPSPEPDEGPDGEGESRLVRLLTCEEGLVEGRFTVRPTFDYARRACVPVAAACSVLFEAGDWRLRVNAATCPEIEGETATVAFRLEAGQTAYLVLTHGEDTEGAAIEDLAGAERRIATTEAYWRRWSGRCTYRGPYRDAVLRSALCLKLLTYSPSGGIVAAATAGLPEAVPGNRNFDYRFTWMRDAAFTVTAFVMLGYVREASEFLRFLRERDPTFGRETRLMYGVCDDIPPEEALTHLAGWSGTGPVLIGNAAETQDQHDIYGELMHALCVFLEAVDYDPPERVNDRLPTVLHNLTERALRHRNDADNGIWELRTGPRQQFHTKAMIWVALTNAARIARRIEGISGETIASWEQAAAEVRAEYLDKGWSEEHGAFTGAYGSHHLDAAVLRAALFGAVDPADPRLRSTLAAIERDLGAGDLIYRYRMEDGFEGEEGAFTACAFWRIGCLALDGRTAEAKAAFERMVARGNDVGLFAEEIDPATGEQRGNTPQGFSHMALINAALRLDAAIDRFGLCGGAGTEDRAEDRSGLGAEPVPRAAE</sequence>
<dbReference type="InterPro" id="IPR011613">
    <property type="entry name" value="GH15-like"/>
</dbReference>
<feature type="region of interest" description="Disordered" evidence="1">
    <location>
        <begin position="613"/>
        <end position="634"/>
    </location>
</feature>
<dbReference type="PANTHER" id="PTHR31616:SF0">
    <property type="entry name" value="GLUCAN 1,4-ALPHA-GLUCOSIDASE"/>
    <property type="match status" value="1"/>
</dbReference>
<comment type="caution">
    <text evidence="4">The sequence shown here is derived from an EMBL/GenBank/DDBJ whole genome shotgun (WGS) entry which is preliminary data.</text>
</comment>
<feature type="domain" description="Trehalase-like N-terminal" evidence="3">
    <location>
        <begin position="3"/>
        <end position="79"/>
    </location>
</feature>
<proteinExistence type="predicted"/>
<gene>
    <name evidence="4" type="ORF">QO012_003381</name>
</gene>
<dbReference type="PANTHER" id="PTHR31616">
    <property type="entry name" value="TREHALASE"/>
    <property type="match status" value="1"/>
</dbReference>
<dbReference type="Pfam" id="PF19291">
    <property type="entry name" value="TREH_N"/>
    <property type="match status" value="1"/>
</dbReference>
<accession>A0ABU0I2Q1</accession>
<dbReference type="Pfam" id="PF00723">
    <property type="entry name" value="Glyco_hydro_15"/>
    <property type="match status" value="1"/>
</dbReference>
<dbReference type="Proteomes" id="UP001231124">
    <property type="component" value="Unassembled WGS sequence"/>
</dbReference>
<dbReference type="RefSeq" id="WP_238202047.1">
    <property type="nucleotide sequence ID" value="NZ_BPQE01000008.1"/>
</dbReference>
<evidence type="ECO:0000313" key="4">
    <source>
        <dbReference type="EMBL" id="MDQ0448869.1"/>
    </source>
</evidence>
<dbReference type="InterPro" id="IPR012341">
    <property type="entry name" value="6hp_glycosidase-like_sf"/>
</dbReference>
<feature type="region of interest" description="Disordered" evidence="1">
    <location>
        <begin position="86"/>
        <end position="108"/>
    </location>
</feature>
<protein>
    <submittedName>
        <fullName evidence="4">GH15 family glucan-1,4-alpha-glucosidase</fullName>
    </submittedName>
</protein>
<organism evidence="4 5">
    <name type="scientific">Methylobacterium aerolatum</name>
    <dbReference type="NCBI Taxonomy" id="418708"/>
    <lineage>
        <taxon>Bacteria</taxon>
        <taxon>Pseudomonadati</taxon>
        <taxon>Pseudomonadota</taxon>
        <taxon>Alphaproteobacteria</taxon>
        <taxon>Hyphomicrobiales</taxon>
        <taxon>Methylobacteriaceae</taxon>
        <taxon>Methylobacterium</taxon>
    </lineage>
</organism>
<feature type="domain" description="GH15-like" evidence="2">
    <location>
        <begin position="227"/>
        <end position="596"/>
    </location>
</feature>
<dbReference type="SUPFAM" id="SSF48208">
    <property type="entry name" value="Six-hairpin glycosidases"/>
    <property type="match status" value="1"/>
</dbReference>
<name>A0ABU0I2Q1_9HYPH</name>
<dbReference type="InterPro" id="IPR008928">
    <property type="entry name" value="6-hairpin_glycosidase_sf"/>
</dbReference>
<evidence type="ECO:0000259" key="3">
    <source>
        <dbReference type="Pfam" id="PF19291"/>
    </source>
</evidence>
<dbReference type="EMBL" id="JAUSVP010000011">
    <property type="protein sequence ID" value="MDQ0448869.1"/>
    <property type="molecule type" value="Genomic_DNA"/>
</dbReference>
<keyword evidence="5" id="KW-1185">Reference proteome</keyword>
<dbReference type="InterPro" id="IPR045582">
    <property type="entry name" value="Trehalase-like_N"/>
</dbReference>
<reference evidence="4 5" key="1">
    <citation type="submission" date="2023-07" db="EMBL/GenBank/DDBJ databases">
        <title>Genomic Encyclopedia of Type Strains, Phase IV (KMG-IV): sequencing the most valuable type-strain genomes for metagenomic binning, comparative biology and taxonomic classification.</title>
        <authorList>
            <person name="Goeker M."/>
        </authorList>
    </citation>
    <scope>NUCLEOTIDE SEQUENCE [LARGE SCALE GENOMIC DNA]</scope>
    <source>
        <strain evidence="4 5">DSM 19013</strain>
    </source>
</reference>
<dbReference type="Gene3D" id="1.50.10.10">
    <property type="match status" value="1"/>
</dbReference>
<evidence type="ECO:0000313" key="5">
    <source>
        <dbReference type="Proteomes" id="UP001231124"/>
    </source>
</evidence>